<reference evidence="14 15" key="1">
    <citation type="submission" date="2017-10" db="EMBL/GenBank/DDBJ databases">
        <title>Bacillus sp. nov., a halophilic bacterium isolated from a Keqin Lake.</title>
        <authorList>
            <person name="Wang H."/>
        </authorList>
    </citation>
    <scope>NUCLEOTIDE SEQUENCE [LARGE SCALE GENOMIC DNA]</scope>
    <source>
        <strain evidence="14 15">KQ-12</strain>
    </source>
</reference>
<dbReference type="PANTHER" id="PTHR42781">
    <property type="entry name" value="SPERMIDINE/PUTRESCINE IMPORT ATP-BINDING PROTEIN POTA"/>
    <property type="match status" value="1"/>
</dbReference>
<evidence type="ECO:0000256" key="10">
    <source>
        <dbReference type="ARBA" id="ARBA00063934"/>
    </source>
</evidence>
<dbReference type="InterPro" id="IPR027417">
    <property type="entry name" value="P-loop_NTPase"/>
</dbReference>
<dbReference type="EC" id="7.6.2.9" evidence="11"/>
<dbReference type="GO" id="GO:0015408">
    <property type="term" value="F:ABC-type ferric iron transporter activity"/>
    <property type="evidence" value="ECO:0007669"/>
    <property type="project" value="InterPro"/>
</dbReference>
<dbReference type="OrthoDB" id="9790614at2"/>
<dbReference type="PANTHER" id="PTHR42781:SF4">
    <property type="entry name" value="SPERMIDINE_PUTRESCINE IMPORT ATP-BINDING PROTEIN POTA"/>
    <property type="match status" value="1"/>
</dbReference>
<dbReference type="GO" id="GO:0016020">
    <property type="term" value="C:membrane"/>
    <property type="evidence" value="ECO:0007669"/>
    <property type="project" value="InterPro"/>
</dbReference>
<dbReference type="CDD" id="cd03259">
    <property type="entry name" value="ABC_Carb_Solutes_like"/>
    <property type="match status" value="1"/>
</dbReference>
<dbReference type="GO" id="GO:0016887">
    <property type="term" value="F:ATP hydrolysis activity"/>
    <property type="evidence" value="ECO:0007669"/>
    <property type="project" value="InterPro"/>
</dbReference>
<accession>A0A323TCT9</accession>
<dbReference type="Pfam" id="PF00005">
    <property type="entry name" value="ABC_tran"/>
    <property type="match status" value="1"/>
</dbReference>
<evidence type="ECO:0000256" key="4">
    <source>
        <dbReference type="ARBA" id="ARBA00022741"/>
    </source>
</evidence>
<dbReference type="InterPro" id="IPR003593">
    <property type="entry name" value="AAA+_ATPase"/>
</dbReference>
<dbReference type="EMBL" id="PDOD01000006">
    <property type="protein sequence ID" value="PYZ91667.1"/>
    <property type="molecule type" value="Genomic_DNA"/>
</dbReference>
<dbReference type="AlphaFoldDB" id="A0A323TCT9"/>
<evidence type="ECO:0000256" key="9">
    <source>
        <dbReference type="ARBA" id="ARBA00052482"/>
    </source>
</evidence>
<keyword evidence="5 14" id="KW-0067">ATP-binding</keyword>
<keyword evidence="2" id="KW-1003">Cell membrane</keyword>
<evidence type="ECO:0000256" key="11">
    <source>
        <dbReference type="ARBA" id="ARBA00066388"/>
    </source>
</evidence>
<evidence type="ECO:0000256" key="3">
    <source>
        <dbReference type="ARBA" id="ARBA00022496"/>
    </source>
</evidence>
<dbReference type="FunFam" id="3.40.50.300:FF:000425">
    <property type="entry name" value="Probable ABC transporter, ATP-binding subunit"/>
    <property type="match status" value="1"/>
</dbReference>
<evidence type="ECO:0000256" key="12">
    <source>
        <dbReference type="ARBA" id="ARBA00070305"/>
    </source>
</evidence>
<dbReference type="InterPro" id="IPR003439">
    <property type="entry name" value="ABC_transporter-like_ATP-bd"/>
</dbReference>
<dbReference type="Proteomes" id="UP000248214">
    <property type="component" value="Unassembled WGS sequence"/>
</dbReference>
<dbReference type="PROSITE" id="PS00211">
    <property type="entry name" value="ABC_TRANSPORTER_1"/>
    <property type="match status" value="1"/>
</dbReference>
<dbReference type="GO" id="GO:0015418">
    <property type="term" value="F:ABC-type quaternary ammonium compound transporting activity"/>
    <property type="evidence" value="ECO:0007669"/>
    <property type="project" value="UniProtKB-EC"/>
</dbReference>
<dbReference type="InterPro" id="IPR050093">
    <property type="entry name" value="ABC_SmlMolc_Importer"/>
</dbReference>
<dbReference type="GO" id="GO:0005524">
    <property type="term" value="F:ATP binding"/>
    <property type="evidence" value="ECO:0007669"/>
    <property type="project" value="UniProtKB-KW"/>
</dbReference>
<comment type="subunit">
    <text evidence="10">The complex is composed of two ATP-binding proteins (OpuCA), two transmembrane proteins (OpuCB and OpuCD) and a solute-binding protein (OpuCC).</text>
</comment>
<comment type="caution">
    <text evidence="14">The sequence shown here is derived from an EMBL/GenBank/DDBJ whole genome shotgun (WGS) entry which is preliminary data.</text>
</comment>
<feature type="domain" description="ABC transporter" evidence="13">
    <location>
        <begin position="3"/>
        <end position="235"/>
    </location>
</feature>
<gene>
    <name evidence="14" type="ORF">CR194_18740</name>
</gene>
<dbReference type="InterPro" id="IPR017871">
    <property type="entry name" value="ABC_transporter-like_CS"/>
</dbReference>
<dbReference type="SUPFAM" id="SSF52540">
    <property type="entry name" value="P-loop containing nucleoside triphosphate hydrolases"/>
    <property type="match status" value="1"/>
</dbReference>
<name>A0A323TCT9_9BACI</name>
<evidence type="ECO:0000259" key="13">
    <source>
        <dbReference type="PROSITE" id="PS50893"/>
    </source>
</evidence>
<dbReference type="SMART" id="SM00382">
    <property type="entry name" value="AAA"/>
    <property type="match status" value="1"/>
</dbReference>
<evidence type="ECO:0000313" key="14">
    <source>
        <dbReference type="EMBL" id="PYZ91667.1"/>
    </source>
</evidence>
<dbReference type="RefSeq" id="WP_110611934.1">
    <property type="nucleotide sequence ID" value="NZ_PDOD01000006.1"/>
</dbReference>
<evidence type="ECO:0000313" key="15">
    <source>
        <dbReference type="Proteomes" id="UP000248214"/>
    </source>
</evidence>
<keyword evidence="4" id="KW-0547">Nucleotide-binding</keyword>
<keyword evidence="7" id="KW-0406">Ion transport</keyword>
<evidence type="ECO:0000256" key="5">
    <source>
        <dbReference type="ARBA" id="ARBA00022840"/>
    </source>
</evidence>
<sequence length="337" mass="37886">MLMKVENLAISYNGMTVFSDLNVELEKGKIMSLVGPSGCGKTTFLRCISGLTSPTSGTIQLNGCDITKTKPEERPVVLMFQQPLLFPHMTILQNVTYGLKYGKRKLKKKEREEKGLAILEKVDLGSHGERYPHQLSGGQQQRVALARALIVNPDLLLLDEPFSSLDPSLRSSIRLWVKDFLKNEGVTALFVTHDREEAMIIGDEIAVMKDGSFQQTGAPEEVYQNPKSSTVAEMFSEGVHFEESFLPANQLTIRPVSNLKVSDTETIRAVIQYKVYKYGHSFYHLHVPSLKQNVVVSSSQLFNDGDHVDLTYLRSSVQPFHNEQSTIYFTDKARQSR</sequence>
<proteinExistence type="predicted"/>
<dbReference type="Gene3D" id="3.40.50.300">
    <property type="entry name" value="P-loop containing nucleotide triphosphate hydrolases"/>
    <property type="match status" value="1"/>
</dbReference>
<comment type="catalytic activity">
    <reaction evidence="9">
        <text>a quaternary ammonium(out) + ATP + H2O = a quaternary ammonium(in) + ADP + phosphate + H(+)</text>
        <dbReference type="Rhea" id="RHEA:11036"/>
        <dbReference type="ChEBI" id="CHEBI:15377"/>
        <dbReference type="ChEBI" id="CHEBI:15378"/>
        <dbReference type="ChEBI" id="CHEBI:30616"/>
        <dbReference type="ChEBI" id="CHEBI:35267"/>
        <dbReference type="ChEBI" id="CHEBI:43474"/>
        <dbReference type="ChEBI" id="CHEBI:456216"/>
        <dbReference type="EC" id="7.6.2.9"/>
    </reaction>
</comment>
<evidence type="ECO:0000256" key="2">
    <source>
        <dbReference type="ARBA" id="ARBA00022475"/>
    </source>
</evidence>
<evidence type="ECO:0000256" key="6">
    <source>
        <dbReference type="ARBA" id="ARBA00023004"/>
    </source>
</evidence>
<evidence type="ECO:0000256" key="7">
    <source>
        <dbReference type="ARBA" id="ARBA00023065"/>
    </source>
</evidence>
<keyword evidence="6" id="KW-0408">Iron</keyword>
<keyword evidence="3" id="KW-0410">Iron transport</keyword>
<dbReference type="InterPro" id="IPR015853">
    <property type="entry name" value="ABC_transpr_FbpC"/>
</dbReference>
<dbReference type="PROSITE" id="PS50893">
    <property type="entry name" value="ABC_TRANSPORTER_2"/>
    <property type="match status" value="1"/>
</dbReference>
<evidence type="ECO:0000256" key="8">
    <source>
        <dbReference type="ARBA" id="ARBA00023136"/>
    </source>
</evidence>
<keyword evidence="8" id="KW-0472">Membrane</keyword>
<organism evidence="14 15">
    <name type="scientific">Salipaludibacillus keqinensis</name>
    <dbReference type="NCBI Taxonomy" id="2045207"/>
    <lineage>
        <taxon>Bacteria</taxon>
        <taxon>Bacillati</taxon>
        <taxon>Bacillota</taxon>
        <taxon>Bacilli</taxon>
        <taxon>Bacillales</taxon>
        <taxon>Bacillaceae</taxon>
    </lineage>
</organism>
<keyword evidence="15" id="KW-1185">Reference proteome</keyword>
<keyword evidence="1" id="KW-0813">Transport</keyword>
<evidence type="ECO:0000256" key="1">
    <source>
        <dbReference type="ARBA" id="ARBA00022448"/>
    </source>
</evidence>
<protein>
    <recommendedName>
        <fullName evidence="12">Carnitine transport ATP-binding protein OpuCA</fullName>
        <ecNumber evidence="11">7.6.2.9</ecNumber>
    </recommendedName>
</protein>